<organism evidence="2 3">
    <name type="scientific">Brevibacterium phage LuckyBarnes</name>
    <dbReference type="NCBI Taxonomy" id="2027888"/>
    <lineage>
        <taxon>Viruses</taxon>
        <taxon>Duplodnaviria</taxon>
        <taxon>Heunggongvirae</taxon>
        <taxon>Uroviricota</taxon>
        <taxon>Caudoviricetes</taxon>
        <taxon>Luckybarnesvirus</taxon>
        <taxon>Luckybarnesvirus luckybarnes</taxon>
    </lineage>
</organism>
<evidence type="ECO:0000256" key="1">
    <source>
        <dbReference type="SAM" id="Coils"/>
    </source>
</evidence>
<dbReference type="Proteomes" id="UP000224487">
    <property type="component" value="Genome"/>
</dbReference>
<evidence type="ECO:0000313" key="3">
    <source>
        <dbReference type="Proteomes" id="UP000224487"/>
    </source>
</evidence>
<accession>A0A249XNR8</accession>
<evidence type="ECO:0000313" key="2">
    <source>
        <dbReference type="EMBL" id="ASZ73378.1"/>
    </source>
</evidence>
<gene>
    <name evidence="2" type="ORF">SEA_LUCKYBARNES_61</name>
</gene>
<keyword evidence="1" id="KW-0175">Coiled coil</keyword>
<dbReference type="EMBL" id="MF668275">
    <property type="protein sequence ID" value="ASZ73378.1"/>
    <property type="molecule type" value="Genomic_DNA"/>
</dbReference>
<reference evidence="3" key="1">
    <citation type="submission" date="2017-08" db="EMBL/GenBank/DDBJ databases">
        <authorList>
            <person name="de Groot N.N."/>
        </authorList>
    </citation>
    <scope>NUCLEOTIDE SEQUENCE [LARGE SCALE GENOMIC DNA]</scope>
</reference>
<protein>
    <submittedName>
        <fullName evidence="2">Uncharacterized protein</fullName>
    </submittedName>
</protein>
<proteinExistence type="predicted"/>
<keyword evidence="3" id="KW-1185">Reference proteome</keyword>
<name>A0A249XNR8_9CAUD</name>
<sequence>MNQLNSIIEAQISLHTTAATELKAQIAELQAQLDWHTAEAARHQESITPALEVIKLVELAPEKKIVWVNNEDGAELHSPNCRDLAKYRKNPFTEISSVEEWRSPEDFFSDYNSDFYAEGGNDACWNVTAFPCTGWKKTTVTEMPA</sequence>
<feature type="coiled-coil region" evidence="1">
    <location>
        <begin position="12"/>
        <end position="46"/>
    </location>
</feature>